<feature type="compositionally biased region" description="Basic and acidic residues" evidence="1">
    <location>
        <begin position="329"/>
        <end position="361"/>
    </location>
</feature>
<evidence type="ECO:0000313" key="2">
    <source>
        <dbReference type="EMBL" id="KYN37201.1"/>
    </source>
</evidence>
<dbReference type="Proteomes" id="UP000078541">
    <property type="component" value="Unassembled WGS sequence"/>
</dbReference>
<evidence type="ECO:0000313" key="3">
    <source>
        <dbReference type="Proteomes" id="UP000078541"/>
    </source>
</evidence>
<protein>
    <submittedName>
        <fullName evidence="2">Uncharacterized protein</fullName>
    </submittedName>
</protein>
<evidence type="ECO:0000256" key="1">
    <source>
        <dbReference type="SAM" id="MobiDB-lite"/>
    </source>
</evidence>
<organism evidence="2 3">
    <name type="scientific">Trachymyrmex septentrionalis</name>
    <dbReference type="NCBI Taxonomy" id="34720"/>
    <lineage>
        <taxon>Eukaryota</taxon>
        <taxon>Metazoa</taxon>
        <taxon>Ecdysozoa</taxon>
        <taxon>Arthropoda</taxon>
        <taxon>Hexapoda</taxon>
        <taxon>Insecta</taxon>
        <taxon>Pterygota</taxon>
        <taxon>Neoptera</taxon>
        <taxon>Endopterygota</taxon>
        <taxon>Hymenoptera</taxon>
        <taxon>Apocrita</taxon>
        <taxon>Aculeata</taxon>
        <taxon>Formicoidea</taxon>
        <taxon>Formicidae</taxon>
        <taxon>Myrmicinae</taxon>
        <taxon>Trachymyrmex</taxon>
    </lineage>
</organism>
<name>A0A195F9Z9_9HYME</name>
<proteinExistence type="predicted"/>
<gene>
    <name evidence="2" type="ORF">ALC56_08992</name>
</gene>
<feature type="region of interest" description="Disordered" evidence="1">
    <location>
        <begin position="318"/>
        <end position="361"/>
    </location>
</feature>
<sequence>MHRGNLHTRSSGIFSMVTSSSRTSSSSHFIFSSVSSFSFFDAIVTRLRADSCSLRGTIETASFKLPILSATLEHAAIPLDDRATILTIRNNRNERDSSAVYTACTNLLVSYAEKLLPSLCCHGREESTWSAVTLYGPEDLGTVFHSASKLLENLRKRRKERVNVSLSYIRLFLPTLPLHGLSERQTPKNGTDPSAAQRSAAQRLGLENTRANRVLKARHHAYGEKDAKVMTIAPNLLHLEHFHARSAVYNGNTREENRQNYLFTIRYWPLTTSEENGRVSPHSARKAISLGDFSVLRNYRQKASFDWHRREIFVSGDRERGRRKMTGGRGEEKDSGVQENRGGRERKVERTEGGGRKRERG</sequence>
<reference evidence="2 3" key="1">
    <citation type="submission" date="2016-03" db="EMBL/GenBank/DDBJ databases">
        <title>Trachymyrmex septentrionalis WGS genome.</title>
        <authorList>
            <person name="Nygaard S."/>
            <person name="Hu H."/>
            <person name="Boomsma J."/>
            <person name="Zhang G."/>
        </authorList>
    </citation>
    <scope>NUCLEOTIDE SEQUENCE [LARGE SCALE GENOMIC DNA]</scope>
    <source>
        <strain evidence="2">Tsep2-gDNA-1</strain>
        <tissue evidence="2">Whole body</tissue>
    </source>
</reference>
<keyword evidence="3" id="KW-1185">Reference proteome</keyword>
<accession>A0A195F9Z9</accession>
<feature type="region of interest" description="Disordered" evidence="1">
    <location>
        <begin position="182"/>
        <end position="203"/>
    </location>
</feature>
<dbReference type="AlphaFoldDB" id="A0A195F9Z9"/>
<dbReference type="EMBL" id="KQ981727">
    <property type="protein sequence ID" value="KYN37201.1"/>
    <property type="molecule type" value="Genomic_DNA"/>
</dbReference>
<feature type="compositionally biased region" description="Polar residues" evidence="1">
    <location>
        <begin position="187"/>
        <end position="200"/>
    </location>
</feature>